<dbReference type="RefSeq" id="WP_107987724.1">
    <property type="nucleotide sequence ID" value="NZ_QAYG01000001.1"/>
</dbReference>
<name>A0A2T5VEC6_9HYPH</name>
<evidence type="ECO:0000256" key="2">
    <source>
        <dbReference type="SAM" id="Coils"/>
    </source>
</evidence>
<proteinExistence type="predicted"/>
<dbReference type="SUPFAM" id="SSF46955">
    <property type="entry name" value="Putative DNA-binding domain"/>
    <property type="match status" value="1"/>
</dbReference>
<keyword evidence="1 4" id="KW-0238">DNA-binding</keyword>
<evidence type="ECO:0000256" key="1">
    <source>
        <dbReference type="ARBA" id="ARBA00023125"/>
    </source>
</evidence>
<dbReference type="InterPro" id="IPR009061">
    <property type="entry name" value="DNA-bd_dom_put_sf"/>
</dbReference>
<dbReference type="SMART" id="SM00422">
    <property type="entry name" value="HTH_MERR"/>
    <property type="match status" value="1"/>
</dbReference>
<dbReference type="EMBL" id="QAYG01000001">
    <property type="protein sequence ID" value="PTW62110.1"/>
    <property type="molecule type" value="Genomic_DNA"/>
</dbReference>
<dbReference type="InterPro" id="IPR047057">
    <property type="entry name" value="MerR_fam"/>
</dbReference>
<dbReference type="CDD" id="cd04776">
    <property type="entry name" value="HTH_GnyR"/>
    <property type="match status" value="1"/>
</dbReference>
<dbReference type="Proteomes" id="UP000244081">
    <property type="component" value="Unassembled WGS sequence"/>
</dbReference>
<organism evidence="4 5">
    <name type="scientific">Breoghania corrubedonensis</name>
    <dbReference type="NCBI Taxonomy" id="665038"/>
    <lineage>
        <taxon>Bacteria</taxon>
        <taxon>Pseudomonadati</taxon>
        <taxon>Pseudomonadota</taxon>
        <taxon>Alphaproteobacteria</taxon>
        <taxon>Hyphomicrobiales</taxon>
        <taxon>Stappiaceae</taxon>
        <taxon>Breoghania</taxon>
    </lineage>
</organism>
<dbReference type="Gene3D" id="1.10.1660.10">
    <property type="match status" value="1"/>
</dbReference>
<keyword evidence="2" id="KW-0175">Coiled coil</keyword>
<dbReference type="AlphaFoldDB" id="A0A2T5VEC6"/>
<dbReference type="PROSITE" id="PS50937">
    <property type="entry name" value="HTH_MERR_2"/>
    <property type="match status" value="1"/>
</dbReference>
<keyword evidence="5" id="KW-1185">Reference proteome</keyword>
<comment type="caution">
    <text evidence="4">The sequence shown here is derived from an EMBL/GenBank/DDBJ whole genome shotgun (WGS) entry which is preliminary data.</text>
</comment>
<dbReference type="OrthoDB" id="9803659at2"/>
<feature type="domain" description="HTH merR-type" evidence="3">
    <location>
        <begin position="27"/>
        <end position="94"/>
    </location>
</feature>
<accession>A0A2T5VEC6</accession>
<evidence type="ECO:0000313" key="5">
    <source>
        <dbReference type="Proteomes" id="UP000244081"/>
    </source>
</evidence>
<evidence type="ECO:0000259" key="3">
    <source>
        <dbReference type="PROSITE" id="PS50937"/>
    </source>
</evidence>
<dbReference type="PANTHER" id="PTHR30204">
    <property type="entry name" value="REDOX-CYCLING DRUG-SENSING TRANSCRIPTIONAL ACTIVATOR SOXR"/>
    <property type="match status" value="1"/>
</dbReference>
<feature type="coiled-coil region" evidence="2">
    <location>
        <begin position="102"/>
        <end position="136"/>
    </location>
</feature>
<dbReference type="InterPro" id="IPR000551">
    <property type="entry name" value="MerR-type_HTH_dom"/>
</dbReference>
<gene>
    <name evidence="4" type="ORF">C8N35_101145</name>
</gene>
<evidence type="ECO:0000313" key="4">
    <source>
        <dbReference type="EMBL" id="PTW62110.1"/>
    </source>
</evidence>
<dbReference type="GO" id="GO:0003677">
    <property type="term" value="F:DNA binding"/>
    <property type="evidence" value="ECO:0007669"/>
    <property type="project" value="UniProtKB-KW"/>
</dbReference>
<reference evidence="4 5" key="1">
    <citation type="submission" date="2018-04" db="EMBL/GenBank/DDBJ databases">
        <title>Genomic Encyclopedia of Archaeal and Bacterial Type Strains, Phase II (KMG-II): from individual species to whole genera.</title>
        <authorList>
            <person name="Goeker M."/>
        </authorList>
    </citation>
    <scope>NUCLEOTIDE SEQUENCE [LARGE SCALE GENOMIC DNA]</scope>
    <source>
        <strain evidence="4 5">DSM 23382</strain>
    </source>
</reference>
<dbReference type="Pfam" id="PF13411">
    <property type="entry name" value="MerR_1"/>
    <property type="match status" value="1"/>
</dbReference>
<dbReference type="PANTHER" id="PTHR30204:SF58">
    <property type="entry name" value="HTH-TYPE TRANSCRIPTIONAL REGULATOR YFMP"/>
    <property type="match status" value="1"/>
</dbReference>
<protein>
    <submittedName>
        <fullName evidence="4">DNA-binding transcriptional MerR regulator</fullName>
    </submittedName>
</protein>
<dbReference type="PRINTS" id="PR00040">
    <property type="entry name" value="HTHMERR"/>
</dbReference>
<sequence length="152" mass="17337">MSEALSMEGDIVSAMTATDEPGNKKTVFTIGELAKEFGVTLRTLRFYEDKGLINPKRDGQNRLYNRRDRARLKLVLMGKQVGFSLNEICDMLDLYDLRDGQVVQLRVALDKFNEQIDVLKQQKSHIEQAIDELSRTVEVVSGMLKQKESAER</sequence>
<dbReference type="GO" id="GO:0003700">
    <property type="term" value="F:DNA-binding transcription factor activity"/>
    <property type="evidence" value="ECO:0007669"/>
    <property type="project" value="InterPro"/>
</dbReference>